<keyword evidence="2" id="KW-1185">Reference proteome</keyword>
<comment type="caution">
    <text evidence="1">The sequence shown here is derived from an EMBL/GenBank/DDBJ whole genome shotgun (WGS) entry which is preliminary data.</text>
</comment>
<evidence type="ECO:0000313" key="2">
    <source>
        <dbReference type="Proteomes" id="UP000284842"/>
    </source>
</evidence>
<proteinExistence type="predicted"/>
<dbReference type="InParanoid" id="A0A409VKW6"/>
<sequence length="122" mass="14009">MGVITHFLTQRSKFPVYVGAFLPHAEDWHHDYKRYAPVTGGKAVRKELTTPDGITLDCTLYRHDLDSEYIGTIIVYLGNTRRDEAGISFYGPEFYKMGLDVWIAEYRGTKVPNPELKSPIQR</sequence>
<gene>
    <name evidence="1" type="ORF">CVT24_008526</name>
</gene>
<name>A0A409VKW6_9AGAR</name>
<reference evidence="1 2" key="1">
    <citation type="journal article" date="2018" name="Evol. Lett.">
        <title>Horizontal gene cluster transfer increased hallucinogenic mushroom diversity.</title>
        <authorList>
            <person name="Reynolds H.T."/>
            <person name="Vijayakumar V."/>
            <person name="Gluck-Thaler E."/>
            <person name="Korotkin H.B."/>
            <person name="Matheny P.B."/>
            <person name="Slot J.C."/>
        </authorList>
    </citation>
    <scope>NUCLEOTIDE SEQUENCE [LARGE SCALE GENOMIC DNA]</scope>
    <source>
        <strain evidence="1 2">2629</strain>
    </source>
</reference>
<evidence type="ECO:0000313" key="1">
    <source>
        <dbReference type="EMBL" id="PPQ66911.1"/>
    </source>
</evidence>
<dbReference type="EMBL" id="NHTK01006031">
    <property type="protein sequence ID" value="PPQ66911.1"/>
    <property type="molecule type" value="Genomic_DNA"/>
</dbReference>
<dbReference type="AlphaFoldDB" id="A0A409VKW6"/>
<accession>A0A409VKW6</accession>
<organism evidence="1 2">
    <name type="scientific">Panaeolus cyanescens</name>
    <dbReference type="NCBI Taxonomy" id="181874"/>
    <lineage>
        <taxon>Eukaryota</taxon>
        <taxon>Fungi</taxon>
        <taxon>Dikarya</taxon>
        <taxon>Basidiomycota</taxon>
        <taxon>Agaricomycotina</taxon>
        <taxon>Agaricomycetes</taxon>
        <taxon>Agaricomycetidae</taxon>
        <taxon>Agaricales</taxon>
        <taxon>Agaricineae</taxon>
        <taxon>Galeropsidaceae</taxon>
        <taxon>Panaeolus</taxon>
    </lineage>
</organism>
<dbReference type="Proteomes" id="UP000284842">
    <property type="component" value="Unassembled WGS sequence"/>
</dbReference>
<protein>
    <submittedName>
        <fullName evidence="1">Uncharacterized protein</fullName>
    </submittedName>
</protein>